<evidence type="ECO:0000313" key="4">
    <source>
        <dbReference type="Proteomes" id="UP000694554"/>
    </source>
</evidence>
<evidence type="ECO:0000256" key="2">
    <source>
        <dbReference type="SAM" id="SignalP"/>
    </source>
</evidence>
<reference evidence="3" key="1">
    <citation type="submission" date="2019-08" db="EMBL/GenBank/DDBJ databases">
        <title>Phocoena sinus (Vaquita) genome, mPhoSin1, primary haplotype.</title>
        <authorList>
            <person name="Morin P."/>
            <person name="Mountcastle J."/>
            <person name="Fungtammasan C."/>
            <person name="Rhie A."/>
            <person name="Rojas-Bracho L."/>
            <person name="Smith C.R."/>
            <person name="Taylor B.L."/>
            <person name="Gulland F.M.D."/>
            <person name="Musser W."/>
            <person name="Houck M."/>
            <person name="Haase B."/>
            <person name="Paez S."/>
            <person name="Howe K."/>
            <person name="Torrance J."/>
            <person name="Formenti G."/>
            <person name="Phillippy A."/>
            <person name="Ryder O."/>
            <person name="Jarvis E.D."/>
            <person name="Fedrigo O."/>
        </authorList>
    </citation>
    <scope>NUCLEOTIDE SEQUENCE [LARGE SCALE GENOMIC DNA]</scope>
</reference>
<dbReference type="GeneTree" id="ENSGT00940000162387"/>
<reference evidence="3" key="3">
    <citation type="submission" date="2025-09" db="UniProtKB">
        <authorList>
            <consortium name="Ensembl"/>
        </authorList>
    </citation>
    <scope>IDENTIFICATION</scope>
</reference>
<dbReference type="InterPro" id="IPR036610">
    <property type="entry name" value="PEBP-like_sf"/>
</dbReference>
<dbReference type="AlphaFoldDB" id="A0A8C9BDN8"/>
<protein>
    <submittedName>
        <fullName evidence="3">Phosphatidylethanolamine binding protein 4</fullName>
    </submittedName>
</protein>
<keyword evidence="2" id="KW-0732">Signal</keyword>
<dbReference type="Pfam" id="PF01161">
    <property type="entry name" value="PBP"/>
    <property type="match status" value="1"/>
</dbReference>
<comment type="similarity">
    <text evidence="1">Belongs to the phosphatidylethanolamine-binding protein family.</text>
</comment>
<reference evidence="3" key="2">
    <citation type="submission" date="2025-08" db="UniProtKB">
        <authorList>
            <consortium name="Ensembl"/>
        </authorList>
    </citation>
    <scope>IDENTIFICATION</scope>
</reference>
<dbReference type="SUPFAM" id="SSF49777">
    <property type="entry name" value="PEBP-like"/>
    <property type="match status" value="1"/>
</dbReference>
<dbReference type="Gene3D" id="3.90.280.10">
    <property type="entry name" value="PEBP-like"/>
    <property type="match status" value="1"/>
</dbReference>
<keyword evidence="4" id="KW-1185">Reference proteome</keyword>
<dbReference type="Ensembl" id="ENSPSNT00000005018.1">
    <property type="protein sequence ID" value="ENSPSNP00000004402.1"/>
    <property type="gene ID" value="ENSPSNG00000003231.1"/>
</dbReference>
<dbReference type="PANTHER" id="PTHR11362">
    <property type="entry name" value="PHOSPHATIDYLETHANOLAMINE-BINDING PROTEIN"/>
    <property type="match status" value="1"/>
</dbReference>
<dbReference type="InterPro" id="IPR001858">
    <property type="entry name" value="Phosphatidylethanolamine-bd_CS"/>
</dbReference>
<organism evidence="3 4">
    <name type="scientific">Phocoena sinus</name>
    <name type="common">Vaquita</name>
    <dbReference type="NCBI Taxonomy" id="42100"/>
    <lineage>
        <taxon>Eukaryota</taxon>
        <taxon>Metazoa</taxon>
        <taxon>Chordata</taxon>
        <taxon>Craniata</taxon>
        <taxon>Vertebrata</taxon>
        <taxon>Euteleostomi</taxon>
        <taxon>Mammalia</taxon>
        <taxon>Eutheria</taxon>
        <taxon>Laurasiatheria</taxon>
        <taxon>Artiodactyla</taxon>
        <taxon>Whippomorpha</taxon>
        <taxon>Cetacea</taxon>
        <taxon>Odontoceti</taxon>
        <taxon>Phocoenidae</taxon>
        <taxon>Phocoena</taxon>
    </lineage>
</organism>
<name>A0A8C9BDN8_PHOSS</name>
<dbReference type="PANTHER" id="PTHR11362:SF82">
    <property type="entry name" value="PHOSPHATIDYLETHANOLAMINE-BINDING PROTEIN 4"/>
    <property type="match status" value="1"/>
</dbReference>
<dbReference type="InterPro" id="IPR008914">
    <property type="entry name" value="PEBP"/>
</dbReference>
<sequence length="193" mass="21564">TPAPRKPSKLGWTMRLAVAALLLGLTMVATGDEGDKDPCVYEALTDNDAVLCKGLKVFYPELGNLGCMVVPECNNYRQKITYWTEPIVKFPGALDGATYILVMVDPDAPSRSSPKARFWRHWLVTDIKGADVKKGKIQGQELSRSWNMDRFLSRFHLGEPEASTQFVTQNYQDMLHHQAPGGSSEPKDKPEPR</sequence>
<dbReference type="InterPro" id="IPR035810">
    <property type="entry name" value="PEBP_euk"/>
</dbReference>
<dbReference type="CDD" id="cd00866">
    <property type="entry name" value="PEBP_euk"/>
    <property type="match status" value="1"/>
</dbReference>
<dbReference type="Proteomes" id="UP000694554">
    <property type="component" value="Chromosome 6"/>
</dbReference>
<accession>A0A8C9BDN8</accession>
<gene>
    <name evidence="3" type="primary">PEBP4</name>
</gene>
<evidence type="ECO:0000313" key="3">
    <source>
        <dbReference type="Ensembl" id="ENSPSNP00000004402.1"/>
    </source>
</evidence>
<proteinExistence type="inferred from homology"/>
<dbReference type="PROSITE" id="PS01220">
    <property type="entry name" value="PBP"/>
    <property type="match status" value="1"/>
</dbReference>
<evidence type="ECO:0000256" key="1">
    <source>
        <dbReference type="ARBA" id="ARBA00007091"/>
    </source>
</evidence>
<feature type="signal peptide" evidence="2">
    <location>
        <begin position="1"/>
        <end position="31"/>
    </location>
</feature>
<feature type="chain" id="PRO_5034409417" evidence="2">
    <location>
        <begin position="32"/>
        <end position="193"/>
    </location>
</feature>